<keyword evidence="2" id="KW-1185">Reference proteome</keyword>
<gene>
    <name evidence="1" type="ORF">G1C94_1382</name>
</gene>
<dbReference type="EMBL" id="JAAIIJ010000028">
    <property type="protein sequence ID" value="NMN02760.1"/>
    <property type="molecule type" value="Genomic_DNA"/>
</dbReference>
<name>A0ABX1SY60_9BIFI</name>
<sequence length="189" mass="21881">MATVTVNYTERLGTEFQVEVPDDVKPQEIDAWLQNHWDKVVEPNIQTHKLEVMGSDYTLMPDDDLKASIGETLMKEMEESESDPNKWFIYFDEPINEADLRGALIDLYVDQMEDDDYEAWMQDPDGYAKKAYIFELDERMGENIEEMPDYRCPRCGGEVSYDNASDDYFAACGICDEDFYRGELKVAGE</sequence>
<accession>A0ABX1SY60</accession>
<dbReference type="Proteomes" id="UP000553756">
    <property type="component" value="Unassembled WGS sequence"/>
</dbReference>
<evidence type="ECO:0000313" key="2">
    <source>
        <dbReference type="Proteomes" id="UP000553756"/>
    </source>
</evidence>
<protein>
    <submittedName>
        <fullName evidence="1">Uncharacterized protein</fullName>
    </submittedName>
</protein>
<reference evidence="1 2" key="1">
    <citation type="submission" date="2020-02" db="EMBL/GenBank/DDBJ databases">
        <title>Characterization of phylogenetic diversity of novel bifidobacterial species isolated in Czech ZOOs.</title>
        <authorList>
            <person name="Lugli G.A."/>
            <person name="Vera N.B."/>
            <person name="Ventura M."/>
        </authorList>
    </citation>
    <scope>NUCLEOTIDE SEQUENCE [LARGE SCALE GENOMIC DNA]</scope>
    <source>
        <strain evidence="1 2">DSM 109963</strain>
    </source>
</reference>
<dbReference type="RefSeq" id="WP_172146970.1">
    <property type="nucleotide sequence ID" value="NZ_JAAIIJ010000028.1"/>
</dbReference>
<comment type="caution">
    <text evidence="1">The sequence shown here is derived from an EMBL/GenBank/DDBJ whole genome shotgun (WGS) entry which is preliminary data.</text>
</comment>
<organism evidence="1 2">
    <name type="scientific">Bifidobacterium panos</name>
    <dbReference type="NCBI Taxonomy" id="2675321"/>
    <lineage>
        <taxon>Bacteria</taxon>
        <taxon>Bacillati</taxon>
        <taxon>Actinomycetota</taxon>
        <taxon>Actinomycetes</taxon>
        <taxon>Bifidobacteriales</taxon>
        <taxon>Bifidobacteriaceae</taxon>
        <taxon>Bifidobacterium</taxon>
    </lineage>
</organism>
<evidence type="ECO:0000313" key="1">
    <source>
        <dbReference type="EMBL" id="NMN02760.1"/>
    </source>
</evidence>
<proteinExistence type="predicted"/>